<gene>
    <name evidence="2" type="ORF">FFLO_04884</name>
</gene>
<feature type="region of interest" description="Disordered" evidence="1">
    <location>
        <begin position="146"/>
        <end position="182"/>
    </location>
</feature>
<protein>
    <submittedName>
        <fullName evidence="2">Uncharacterized protein</fullName>
    </submittedName>
</protein>
<dbReference type="Proteomes" id="UP000812966">
    <property type="component" value="Unassembled WGS sequence"/>
</dbReference>
<evidence type="ECO:0000313" key="2">
    <source>
        <dbReference type="EMBL" id="KAG7530658.1"/>
    </source>
</evidence>
<name>A0A8K0JI17_9TREE</name>
<organism evidence="2 3">
    <name type="scientific">Filobasidium floriforme</name>
    <dbReference type="NCBI Taxonomy" id="5210"/>
    <lineage>
        <taxon>Eukaryota</taxon>
        <taxon>Fungi</taxon>
        <taxon>Dikarya</taxon>
        <taxon>Basidiomycota</taxon>
        <taxon>Agaricomycotina</taxon>
        <taxon>Tremellomycetes</taxon>
        <taxon>Filobasidiales</taxon>
        <taxon>Filobasidiaceae</taxon>
        <taxon>Filobasidium</taxon>
    </lineage>
</organism>
<evidence type="ECO:0000313" key="3">
    <source>
        <dbReference type="Proteomes" id="UP000812966"/>
    </source>
</evidence>
<reference evidence="2" key="1">
    <citation type="submission" date="2020-04" db="EMBL/GenBank/DDBJ databases">
        <title>Analysis of mating type loci in Filobasidium floriforme.</title>
        <authorList>
            <person name="Nowrousian M."/>
        </authorList>
    </citation>
    <scope>NUCLEOTIDE SEQUENCE</scope>
    <source>
        <strain evidence="2">CBS 6242</strain>
    </source>
</reference>
<accession>A0A8K0JI17</accession>
<proteinExistence type="predicted"/>
<keyword evidence="3" id="KW-1185">Reference proteome</keyword>
<dbReference type="AlphaFoldDB" id="A0A8K0JI17"/>
<dbReference type="EMBL" id="JABELV010000112">
    <property type="protein sequence ID" value="KAG7530658.1"/>
    <property type="molecule type" value="Genomic_DNA"/>
</dbReference>
<comment type="caution">
    <text evidence="2">The sequence shown here is derived from an EMBL/GenBank/DDBJ whole genome shotgun (WGS) entry which is preliminary data.</text>
</comment>
<sequence>MAIRKLTTSQQVRLTQYLDDELLTVERDVNKRTDPDSPIPSLIILIDRLTPIMNLIMSIPPSEPTGYIRIQYLLRFTSGLREWLSGYSVTGQGVLESKSGAQKEVVRGSSKATVEASRNSLKKLLGFIERLDLAWQAVLSGQSLNGNTTTLDEKPEVKEEDVAVQEASASGSSKKLVSVTDK</sequence>
<feature type="compositionally biased region" description="Basic and acidic residues" evidence="1">
    <location>
        <begin position="151"/>
        <end position="161"/>
    </location>
</feature>
<evidence type="ECO:0000256" key="1">
    <source>
        <dbReference type="SAM" id="MobiDB-lite"/>
    </source>
</evidence>